<protein>
    <submittedName>
        <fullName evidence="1">Uncharacterized protein</fullName>
    </submittedName>
</protein>
<evidence type="ECO:0000313" key="1">
    <source>
        <dbReference type="EMBL" id="RQO95295.1"/>
    </source>
</evidence>
<proteinExistence type="predicted"/>
<accession>A0A3N7FLM1</accession>
<reference evidence="1" key="2">
    <citation type="submission" date="2017-07" db="EMBL/GenBank/DDBJ databases">
        <title>WGS assembly of Populus trichocarpa.</title>
        <authorList>
            <person name="Tuskan G."/>
            <person name="Difazio S."/>
            <person name="Jansson S."/>
            <person name="Bohlmann J."/>
            <person name="Grigoriev I."/>
            <person name="Hellsten U."/>
            <person name="Putnam N."/>
            <person name="Ralph S."/>
            <person name="Rombauts S."/>
            <person name="Salamov A."/>
            <person name="Schein J."/>
            <person name="Sterck L."/>
            <person name="Aerts A."/>
            <person name="Bhalerao R."/>
            <person name="Bhalerao R."/>
            <person name="Blaudez D."/>
            <person name="Boerjan W."/>
            <person name="Brun A."/>
            <person name="Brunner A."/>
            <person name="Busov V."/>
            <person name="Campbell M."/>
            <person name="Carlson J."/>
            <person name="Chalot M."/>
            <person name="Chapman J."/>
            <person name="Chen G."/>
            <person name="Cooper D."/>
            <person name="Coutinho P."/>
            <person name="Couturier J."/>
            <person name="Covert S."/>
            <person name="Cronk Q."/>
            <person name="Cunningham R."/>
            <person name="Davis J."/>
            <person name="Degroeve S."/>
            <person name="Dejardin A."/>
            <person name="Depamphilis C."/>
            <person name="Detter J."/>
            <person name="Dirks B."/>
            <person name="Dubchak I."/>
            <person name="Duplessis S."/>
            <person name="Ehlting J."/>
            <person name="Ellis B."/>
            <person name="Gendler K."/>
            <person name="Goodstein D."/>
            <person name="Gribskov M."/>
            <person name="Grimwood J."/>
            <person name="Groover A."/>
            <person name="Gunter L."/>
            <person name="Hamberger B."/>
            <person name="Heinze B."/>
            <person name="Helariutta Y."/>
            <person name="Henrissat B."/>
            <person name="Holligan D."/>
            <person name="Holt R."/>
            <person name="Huang W."/>
            <person name="Islam-Faridi N."/>
            <person name="Jones S."/>
            <person name="Jones-Rhoades M."/>
            <person name="Jorgensen R."/>
            <person name="Joshi C."/>
            <person name="Kangasjarvi J."/>
            <person name="Karlsson J."/>
            <person name="Kelleher C."/>
            <person name="Kirkpatrick R."/>
            <person name="Kirst M."/>
            <person name="Kohler A."/>
            <person name="Kalluri U."/>
            <person name="Larimer F."/>
            <person name="Leebens-Mack J."/>
            <person name="Leple J."/>
            <person name="Locascio P."/>
            <person name="Lou Y."/>
            <person name="Lucas S."/>
            <person name="Martin F."/>
            <person name="Montanini B."/>
            <person name="Napoli C."/>
            <person name="Nelson D."/>
            <person name="Nelson C."/>
            <person name="Nieminen K."/>
            <person name="Nilsson O."/>
            <person name="Pereda V."/>
            <person name="Peter G."/>
            <person name="Philippe R."/>
            <person name="Pilate G."/>
            <person name="Poliakov A."/>
            <person name="Razumovskaya J."/>
            <person name="Richardson P."/>
            <person name="Rinaldi C."/>
            <person name="Ritland K."/>
            <person name="Rouze P."/>
            <person name="Ryaboy D."/>
            <person name="Schmutz J."/>
            <person name="Schrader J."/>
            <person name="Segerman B."/>
            <person name="Shin H."/>
            <person name="Siddiqui A."/>
            <person name="Sterky F."/>
            <person name="Terry A."/>
            <person name="Tsai C."/>
            <person name="Uberbacher E."/>
            <person name="Unneberg P."/>
            <person name="Vahala J."/>
            <person name="Wall K."/>
            <person name="Wessler S."/>
            <person name="Yang G."/>
            <person name="Yin T."/>
            <person name="Douglas C."/>
            <person name="Marra M."/>
            <person name="Sandberg G."/>
            <person name="Van De Peer Y."/>
            <person name="Rokhsar D."/>
        </authorList>
    </citation>
    <scope>NUCLEOTIDE SEQUENCE</scope>
    <source>
        <strain evidence="1">Nisqually-1</strain>
    </source>
</reference>
<dbReference type="EMBL" id="KZ623772">
    <property type="protein sequence ID" value="RQO95295.1"/>
    <property type="molecule type" value="Genomic_DNA"/>
</dbReference>
<dbReference type="AlphaFoldDB" id="A0A3N7FLM1"/>
<name>A0A3N7FLM1_POPTR</name>
<dbReference type="InParanoid" id="A0A3N7FLM1"/>
<organism evidence="1">
    <name type="scientific">Populus trichocarpa</name>
    <name type="common">Western balsam poplar</name>
    <name type="synonym">Populus balsamifera subsp. trichocarpa</name>
    <dbReference type="NCBI Taxonomy" id="3694"/>
    <lineage>
        <taxon>Eukaryota</taxon>
        <taxon>Viridiplantae</taxon>
        <taxon>Streptophyta</taxon>
        <taxon>Embryophyta</taxon>
        <taxon>Tracheophyta</taxon>
        <taxon>Spermatophyta</taxon>
        <taxon>Magnoliopsida</taxon>
        <taxon>eudicotyledons</taxon>
        <taxon>Gunneridae</taxon>
        <taxon>Pentapetalae</taxon>
        <taxon>rosids</taxon>
        <taxon>fabids</taxon>
        <taxon>Malpighiales</taxon>
        <taxon>Salicaceae</taxon>
        <taxon>Saliceae</taxon>
        <taxon>Populus</taxon>
    </lineage>
</organism>
<reference evidence="1" key="1">
    <citation type="journal article" date="2006" name="Science">
        <title>The genome of black cottonwood, Populus trichocarpa (Torr. &amp; Gray).</title>
        <authorList>
            <person name="Tuskan G.A."/>
            <person name="Difazio S."/>
            <person name="Jansson S."/>
            <person name="Bohlmann J."/>
            <person name="Grigoriev I."/>
            <person name="Hellsten U."/>
            <person name="Putnam N."/>
            <person name="Ralph S."/>
            <person name="Rombauts S."/>
            <person name="Salamov A."/>
            <person name="Schein J."/>
            <person name="Sterck L."/>
            <person name="Aerts A."/>
            <person name="Bhalerao R.R."/>
            <person name="Bhalerao R.P."/>
            <person name="Blaudez D."/>
            <person name="Boerjan W."/>
            <person name="Brun A."/>
            <person name="Brunner A."/>
            <person name="Busov V."/>
            <person name="Campbell M."/>
            <person name="Carlson J."/>
            <person name="Chalot M."/>
            <person name="Chapman J."/>
            <person name="Chen G.L."/>
            <person name="Cooper D."/>
            <person name="Coutinho P.M."/>
            <person name="Couturier J."/>
            <person name="Covert S."/>
            <person name="Cronk Q."/>
            <person name="Cunningham R."/>
            <person name="Davis J."/>
            <person name="Degroeve S."/>
            <person name="Dejardin A."/>
            <person name="Depamphilis C."/>
            <person name="Detter J."/>
            <person name="Dirks B."/>
            <person name="Dubchak I."/>
            <person name="Duplessis S."/>
            <person name="Ehlting J."/>
            <person name="Ellis B."/>
            <person name="Gendler K."/>
            <person name="Goodstein D."/>
            <person name="Gribskov M."/>
            <person name="Grimwood J."/>
            <person name="Groover A."/>
            <person name="Gunter L."/>
            <person name="Hamberger B."/>
            <person name="Heinze B."/>
            <person name="Helariutta Y."/>
            <person name="Henrissat B."/>
            <person name="Holligan D."/>
            <person name="Holt R."/>
            <person name="Huang W."/>
            <person name="Islam-Faridi N."/>
            <person name="Jones S."/>
            <person name="Jones-Rhoades M."/>
            <person name="Jorgensen R."/>
            <person name="Joshi C."/>
            <person name="Kangasjarvi J."/>
            <person name="Karlsson J."/>
            <person name="Kelleher C."/>
            <person name="Kirkpatrick R."/>
            <person name="Kirst M."/>
            <person name="Kohler A."/>
            <person name="Kalluri U."/>
            <person name="Larimer F."/>
            <person name="Leebens-Mack J."/>
            <person name="Leple J.C."/>
            <person name="Locascio P."/>
            <person name="Lou Y."/>
            <person name="Lucas S."/>
            <person name="Martin F."/>
            <person name="Montanini B."/>
            <person name="Napoli C."/>
            <person name="Nelson D.R."/>
            <person name="Nelson C."/>
            <person name="Nieminen K."/>
            <person name="Nilsson O."/>
            <person name="Pereda V."/>
            <person name="Peter G."/>
            <person name="Philippe R."/>
            <person name="Pilate G."/>
            <person name="Poliakov A."/>
            <person name="Razumovskaya J."/>
            <person name="Richardson P."/>
            <person name="Rinaldi C."/>
            <person name="Ritland K."/>
            <person name="Rouze P."/>
            <person name="Ryaboy D."/>
            <person name="Schmutz J."/>
            <person name="Schrader J."/>
            <person name="Segerman B."/>
            <person name="Shin H."/>
            <person name="Siddiqui A."/>
            <person name="Sterky F."/>
            <person name="Terry A."/>
            <person name="Tsai C.J."/>
            <person name="Uberbacher E."/>
            <person name="Unneberg P."/>
            <person name="Vahala J."/>
            <person name="Wall K."/>
            <person name="Wessler S."/>
            <person name="Yang G."/>
            <person name="Yin T."/>
            <person name="Douglas C."/>
            <person name="Marra M."/>
            <person name="Sandberg G."/>
            <person name="Van de Peer Y."/>
            <person name="Rokhsar D."/>
        </authorList>
    </citation>
    <scope>NUCLEOTIDE SEQUENCE [LARGE SCALE GENOMIC DNA]</scope>
    <source>
        <strain evidence="1">Nisqually-1</strain>
    </source>
</reference>
<sequence>MCGRMIQFFAICIFYSTRNGEGRDRVLFMEEYWKLKEARGLYGHFKLVSLQLRRWFKFITLL</sequence>
<gene>
    <name evidence="1" type="ORF">POPTR_T172003</name>
</gene>